<keyword evidence="3" id="KW-1185">Reference proteome</keyword>
<dbReference type="Proteomes" id="UP000714420">
    <property type="component" value="Unassembled WGS sequence"/>
</dbReference>
<comment type="caution">
    <text evidence="2">The sequence shown here is derived from an EMBL/GenBank/DDBJ whole genome shotgun (WGS) entry which is preliminary data.</text>
</comment>
<keyword evidence="1" id="KW-0812">Transmembrane</keyword>
<proteinExistence type="predicted"/>
<evidence type="ECO:0000313" key="3">
    <source>
        <dbReference type="Proteomes" id="UP000714420"/>
    </source>
</evidence>
<evidence type="ECO:0000256" key="1">
    <source>
        <dbReference type="SAM" id="Phobius"/>
    </source>
</evidence>
<keyword evidence="1" id="KW-1133">Transmembrane helix</keyword>
<evidence type="ECO:0000313" key="2">
    <source>
        <dbReference type="EMBL" id="NPD92810.1"/>
    </source>
</evidence>
<protein>
    <submittedName>
        <fullName evidence="2">Uncharacterized protein</fullName>
    </submittedName>
</protein>
<gene>
    <name evidence="2" type="ORF">HPS56_10740</name>
</gene>
<keyword evidence="1" id="KW-0472">Membrane</keyword>
<feature type="transmembrane region" description="Helical" evidence="1">
    <location>
        <begin position="102"/>
        <end position="118"/>
    </location>
</feature>
<organism evidence="2 3">
    <name type="scientific">Xylanibacter muris</name>
    <dbReference type="NCBI Taxonomy" id="2736290"/>
    <lineage>
        <taxon>Bacteria</taxon>
        <taxon>Pseudomonadati</taxon>
        <taxon>Bacteroidota</taxon>
        <taxon>Bacteroidia</taxon>
        <taxon>Bacteroidales</taxon>
        <taxon>Prevotellaceae</taxon>
        <taxon>Xylanibacter</taxon>
    </lineage>
</organism>
<reference evidence="2 3" key="1">
    <citation type="submission" date="2020-05" db="EMBL/GenBank/DDBJ databases">
        <title>Distinct polysaccharide utilization as determinants for interspecies competition between intestinal Prevotella spp.</title>
        <authorList>
            <person name="Galvez E.J.C."/>
            <person name="Iljazovic A."/>
            <person name="Strowig T."/>
        </authorList>
    </citation>
    <scope>NUCLEOTIDE SEQUENCE [LARGE SCALE GENOMIC DNA]</scope>
    <source>
        <strain evidence="2 3">PMUR</strain>
    </source>
</reference>
<dbReference type="EMBL" id="JABKKF010000011">
    <property type="protein sequence ID" value="NPD92810.1"/>
    <property type="molecule type" value="Genomic_DNA"/>
</dbReference>
<name>A0ABX2ANU9_9BACT</name>
<sequence length="133" mass="15534">MKQLNKTENIIFLLGAVLMVAGSAANLFVQVWAPYVYSVGALAFSLMQFRQGYDGKNFTIRRLRNMMIMSDVFFLVTAVMMFENMYNFLKLDYMTYIRYVHNNWVVTLLVAAILQLYTTHRISHELDKEAKKL</sequence>
<feature type="transmembrane region" description="Helical" evidence="1">
    <location>
        <begin position="12"/>
        <end position="29"/>
    </location>
</feature>
<feature type="transmembrane region" description="Helical" evidence="1">
    <location>
        <begin position="65"/>
        <end position="82"/>
    </location>
</feature>
<accession>A0ABX2ANU9</accession>